<comment type="similarity">
    <text evidence="2 9">Belongs to the SWEET sugar transporter family.</text>
</comment>
<dbReference type="GO" id="GO:0051260">
    <property type="term" value="P:protein homooligomerization"/>
    <property type="evidence" value="ECO:0007669"/>
    <property type="project" value="UniProtKB-ARBA"/>
</dbReference>
<dbReference type="GO" id="GO:0005886">
    <property type="term" value="C:plasma membrane"/>
    <property type="evidence" value="ECO:0007669"/>
    <property type="project" value="UniProtKB-SubCell"/>
</dbReference>
<organism evidence="11 12">
    <name type="scientific">Perilla frutescens var. hirtella</name>
    <name type="common">Perilla citriodora</name>
    <name type="synonym">Perilla setoyensis</name>
    <dbReference type="NCBI Taxonomy" id="608512"/>
    <lineage>
        <taxon>Eukaryota</taxon>
        <taxon>Viridiplantae</taxon>
        <taxon>Streptophyta</taxon>
        <taxon>Embryophyta</taxon>
        <taxon>Tracheophyta</taxon>
        <taxon>Spermatophyta</taxon>
        <taxon>Magnoliopsida</taxon>
        <taxon>eudicotyledons</taxon>
        <taxon>Gunneridae</taxon>
        <taxon>Pentapetalae</taxon>
        <taxon>asterids</taxon>
        <taxon>lamiids</taxon>
        <taxon>Lamiales</taxon>
        <taxon>Lamiaceae</taxon>
        <taxon>Nepetoideae</taxon>
        <taxon>Elsholtzieae</taxon>
        <taxon>Perilla</taxon>
    </lineage>
</organism>
<reference evidence="11 12" key="1">
    <citation type="journal article" date="2021" name="Nat. Commun.">
        <title>Incipient diploidization of the medicinal plant Perilla within 10,000 years.</title>
        <authorList>
            <person name="Zhang Y."/>
            <person name="Shen Q."/>
            <person name="Leng L."/>
            <person name="Zhang D."/>
            <person name="Chen S."/>
            <person name="Shi Y."/>
            <person name="Ning Z."/>
            <person name="Chen S."/>
        </authorList>
    </citation>
    <scope>NUCLEOTIDE SEQUENCE [LARGE SCALE GENOMIC DNA]</scope>
    <source>
        <strain evidence="12">cv. PC099</strain>
    </source>
</reference>
<dbReference type="EMBL" id="SDAM02029498">
    <property type="protein sequence ID" value="KAH6757029.1"/>
    <property type="molecule type" value="Genomic_DNA"/>
</dbReference>
<comment type="caution">
    <text evidence="11">The sequence shown here is derived from an EMBL/GenBank/DDBJ whole genome shotgun (WGS) entry which is preliminary data.</text>
</comment>
<feature type="transmembrane region" description="Helical" evidence="9">
    <location>
        <begin position="135"/>
        <end position="155"/>
    </location>
</feature>
<accession>A0AAD4IQN1</accession>
<comment type="function">
    <text evidence="9">Mediates both low-affinity uptake and efflux of sugar across the membrane.</text>
</comment>
<evidence type="ECO:0000256" key="1">
    <source>
        <dbReference type="ARBA" id="ARBA00004127"/>
    </source>
</evidence>
<feature type="transmembrane region" description="Helical" evidence="9">
    <location>
        <begin position="167"/>
        <end position="188"/>
    </location>
</feature>
<evidence type="ECO:0000256" key="2">
    <source>
        <dbReference type="ARBA" id="ARBA00007809"/>
    </source>
</evidence>
<evidence type="ECO:0000256" key="4">
    <source>
        <dbReference type="ARBA" id="ARBA00022597"/>
    </source>
</evidence>
<dbReference type="InterPro" id="IPR004316">
    <property type="entry name" value="SWEET_rpt"/>
</dbReference>
<dbReference type="PANTHER" id="PTHR10791">
    <property type="entry name" value="RAG1-ACTIVATING PROTEIN 1"/>
    <property type="match status" value="1"/>
</dbReference>
<dbReference type="GO" id="GO:0051119">
    <property type="term" value="F:sugar transmembrane transporter activity"/>
    <property type="evidence" value="ECO:0007669"/>
    <property type="project" value="InterPro"/>
</dbReference>
<keyword evidence="3 9" id="KW-0813">Transport</keyword>
<feature type="transmembrane region" description="Helical" evidence="9">
    <location>
        <begin position="72"/>
        <end position="94"/>
    </location>
</feature>
<evidence type="ECO:0000256" key="8">
    <source>
        <dbReference type="ARBA" id="ARBA00023136"/>
    </source>
</evidence>
<evidence type="ECO:0000256" key="5">
    <source>
        <dbReference type="ARBA" id="ARBA00022692"/>
    </source>
</evidence>
<dbReference type="GO" id="GO:0012505">
    <property type="term" value="C:endomembrane system"/>
    <property type="evidence" value="ECO:0007669"/>
    <property type="project" value="UniProtKB-SubCell"/>
</dbReference>
<keyword evidence="4 9" id="KW-0762">Sugar transport</keyword>
<dbReference type="Gene3D" id="1.20.1280.290">
    <property type="match status" value="2"/>
</dbReference>
<keyword evidence="6" id="KW-0677">Repeat</keyword>
<dbReference type="AlphaFoldDB" id="A0AAD4IQN1"/>
<comment type="subcellular location">
    <subcellularLocation>
        <location evidence="9">Cell membrane</location>
        <topology evidence="9">Multi-pass membrane protein</topology>
    </subcellularLocation>
    <subcellularLocation>
        <location evidence="1">Endomembrane system</location>
        <topology evidence="1">Multi-pass membrane protein</topology>
    </subcellularLocation>
</comment>
<feature type="transmembrane region" description="Helical" evidence="9">
    <location>
        <begin position="106"/>
        <end position="129"/>
    </location>
</feature>
<evidence type="ECO:0000313" key="11">
    <source>
        <dbReference type="EMBL" id="KAH6757029.1"/>
    </source>
</evidence>
<keyword evidence="5 9" id="KW-0812">Transmembrane</keyword>
<evidence type="ECO:0000256" key="7">
    <source>
        <dbReference type="ARBA" id="ARBA00022989"/>
    </source>
</evidence>
<feature type="region of interest" description="Disordered" evidence="10">
    <location>
        <begin position="224"/>
        <end position="243"/>
    </location>
</feature>
<sequence length="243" mass="27521">MAVDPETARTIVGIIGNVISFFLFLSPVPTFYKIWTEKSVQHFKPDPYIVTVLNCLMWVFYGMPFVHPDSLLVVTINGIGVFIEIAYVTIFFLYSNDWPKRRKILVTLLVEAVFMVVIILITTLCLHGTKDRSMLVGLLCIVLNILMYGSPLTVMKRVIKTKSVKYMPFYLSLANFANGIVWSIYALIKFDAYVLIPNGLGSISGLVQLALYASYYKTTNWDEEDTSNQSEMELQDSKGPNRA</sequence>
<evidence type="ECO:0000256" key="9">
    <source>
        <dbReference type="RuleBase" id="RU910715"/>
    </source>
</evidence>
<protein>
    <recommendedName>
        <fullName evidence="9">Bidirectional sugar transporter SWEET</fullName>
    </recommendedName>
</protein>
<keyword evidence="7 9" id="KW-1133">Transmembrane helix</keyword>
<proteinExistence type="inferred from homology"/>
<evidence type="ECO:0000256" key="3">
    <source>
        <dbReference type="ARBA" id="ARBA00022448"/>
    </source>
</evidence>
<dbReference type="Proteomes" id="UP001190926">
    <property type="component" value="Unassembled WGS sequence"/>
</dbReference>
<dbReference type="FunFam" id="1.20.1280.290:FF:000002">
    <property type="entry name" value="Bidirectional sugar transporter SWEET"/>
    <property type="match status" value="1"/>
</dbReference>
<dbReference type="InterPro" id="IPR047664">
    <property type="entry name" value="SWEET"/>
</dbReference>
<evidence type="ECO:0000313" key="12">
    <source>
        <dbReference type="Proteomes" id="UP001190926"/>
    </source>
</evidence>
<name>A0AAD4IQN1_PERFH</name>
<gene>
    <name evidence="11" type="ORF">C2S53_009263</name>
</gene>
<dbReference type="Pfam" id="PF03083">
    <property type="entry name" value="MtN3_slv"/>
    <property type="match status" value="2"/>
</dbReference>
<evidence type="ECO:0000256" key="6">
    <source>
        <dbReference type="ARBA" id="ARBA00022737"/>
    </source>
</evidence>
<keyword evidence="8 9" id="KW-0472">Membrane</keyword>
<keyword evidence="12" id="KW-1185">Reference proteome</keyword>
<feature type="transmembrane region" description="Helical" evidence="9">
    <location>
        <begin position="194"/>
        <end position="213"/>
    </location>
</feature>
<dbReference type="FunFam" id="1.20.1280.290:FF:000001">
    <property type="entry name" value="Bidirectional sugar transporter SWEET"/>
    <property type="match status" value="1"/>
</dbReference>
<dbReference type="PANTHER" id="PTHR10791:SF159">
    <property type="entry name" value="BIDIRECTIONAL SUGAR TRANSPORTER SWEET5"/>
    <property type="match status" value="1"/>
</dbReference>
<evidence type="ECO:0000256" key="10">
    <source>
        <dbReference type="SAM" id="MobiDB-lite"/>
    </source>
</evidence>
<feature type="transmembrane region" description="Helical" evidence="9">
    <location>
        <begin position="12"/>
        <end position="35"/>
    </location>
</feature>
<feature type="transmembrane region" description="Helical" evidence="9">
    <location>
        <begin position="47"/>
        <end position="66"/>
    </location>
</feature>